<reference evidence="2 3" key="1">
    <citation type="submission" date="2017-09" db="EMBL/GenBank/DDBJ databases">
        <title>Depth-based differentiation of microbial function through sediment-hosted aquifers and enrichment of novel symbionts in the deep terrestrial subsurface.</title>
        <authorList>
            <person name="Probst A.J."/>
            <person name="Ladd B."/>
            <person name="Jarett J.K."/>
            <person name="Geller-Mcgrath D.E."/>
            <person name="Sieber C.M."/>
            <person name="Emerson J.B."/>
            <person name="Anantharaman K."/>
            <person name="Thomas B.C."/>
            <person name="Malmstrom R."/>
            <person name="Stieglmeier M."/>
            <person name="Klingl A."/>
            <person name="Woyke T."/>
            <person name="Ryan C.M."/>
            <person name="Banfield J.F."/>
        </authorList>
    </citation>
    <scope>NUCLEOTIDE SEQUENCE [LARGE SCALE GENOMIC DNA]</scope>
    <source>
        <strain evidence="2">CG23_combo_of_CG06-09_8_20_14_all_54_14</strain>
    </source>
</reference>
<comment type="caution">
    <text evidence="2">The sequence shown here is derived from an EMBL/GenBank/DDBJ whole genome shotgun (WGS) entry which is preliminary data.</text>
</comment>
<accession>A0A2G9Z9N1</accession>
<proteinExistence type="predicted"/>
<dbReference type="Pfam" id="PF07883">
    <property type="entry name" value="Cupin_2"/>
    <property type="match status" value="1"/>
</dbReference>
<sequence>MSFHDDIIRLSKQNAYFRQVLATGAHSQVVVMSIPPGGDIGEEVHDVDQILVFVGGSGEAILNGERKPVAENHLVFVPAGTTHNFVNTGSVDWKLFTVYAPPEHAPGTVHKTKAEADAAHE</sequence>
<protein>
    <submittedName>
        <fullName evidence="2">Cupin</fullName>
    </submittedName>
</protein>
<dbReference type="AlphaFoldDB" id="A0A2G9Z9N1"/>
<gene>
    <name evidence="2" type="ORF">COX26_01840</name>
</gene>
<feature type="domain" description="Cupin type-2" evidence="1">
    <location>
        <begin position="31"/>
        <end position="99"/>
    </location>
</feature>
<evidence type="ECO:0000259" key="1">
    <source>
        <dbReference type="Pfam" id="PF07883"/>
    </source>
</evidence>
<dbReference type="EMBL" id="PCRZ01000031">
    <property type="protein sequence ID" value="PIP29866.1"/>
    <property type="molecule type" value="Genomic_DNA"/>
</dbReference>
<dbReference type="PANTHER" id="PTHR43346:SF1">
    <property type="entry name" value="QUERCETIN 2,3-DIOXYGENASE-RELATED"/>
    <property type="match status" value="1"/>
</dbReference>
<organism evidence="2 3">
    <name type="scientific">Candidatus Jorgensenbacteria bacterium CG23_combo_of_CG06-09_8_20_14_all_54_14</name>
    <dbReference type="NCBI Taxonomy" id="1974595"/>
    <lineage>
        <taxon>Bacteria</taxon>
        <taxon>Candidatus Joergenseniibacteriota</taxon>
    </lineage>
</organism>
<dbReference type="InterPro" id="IPR014710">
    <property type="entry name" value="RmlC-like_jellyroll"/>
</dbReference>
<dbReference type="Gene3D" id="2.60.120.10">
    <property type="entry name" value="Jelly Rolls"/>
    <property type="match status" value="1"/>
</dbReference>
<dbReference type="Proteomes" id="UP000228812">
    <property type="component" value="Unassembled WGS sequence"/>
</dbReference>
<dbReference type="PANTHER" id="PTHR43346">
    <property type="entry name" value="LIGAND BINDING DOMAIN PROTEIN, PUTATIVE (AFU_ORTHOLOGUE AFUA_6G14370)-RELATED"/>
    <property type="match status" value="1"/>
</dbReference>
<dbReference type="SUPFAM" id="SSF51182">
    <property type="entry name" value="RmlC-like cupins"/>
    <property type="match status" value="1"/>
</dbReference>
<name>A0A2G9Z9N1_9BACT</name>
<evidence type="ECO:0000313" key="3">
    <source>
        <dbReference type="Proteomes" id="UP000228812"/>
    </source>
</evidence>
<dbReference type="InterPro" id="IPR052538">
    <property type="entry name" value="Flavonoid_dioxygenase-like"/>
</dbReference>
<dbReference type="CDD" id="cd02223">
    <property type="entry name" value="cupin_Bh2720-like"/>
    <property type="match status" value="1"/>
</dbReference>
<evidence type="ECO:0000313" key="2">
    <source>
        <dbReference type="EMBL" id="PIP29866.1"/>
    </source>
</evidence>
<dbReference type="InterPro" id="IPR013096">
    <property type="entry name" value="Cupin_2"/>
</dbReference>
<dbReference type="InterPro" id="IPR011051">
    <property type="entry name" value="RmlC_Cupin_sf"/>
</dbReference>